<dbReference type="AlphaFoldDB" id="A0A6A5SCD2"/>
<evidence type="ECO:0000313" key="1">
    <source>
        <dbReference type="EMBL" id="KAF1937340.1"/>
    </source>
</evidence>
<evidence type="ECO:0000313" key="2">
    <source>
        <dbReference type="Proteomes" id="UP000800038"/>
    </source>
</evidence>
<dbReference type="EMBL" id="ML976143">
    <property type="protein sequence ID" value="KAF1937340.1"/>
    <property type="molecule type" value="Genomic_DNA"/>
</dbReference>
<accession>A0A6A5SCD2</accession>
<proteinExistence type="predicted"/>
<name>A0A6A5SCD2_9PLEO</name>
<organism evidence="1 2">
    <name type="scientific">Clathrospora elynae</name>
    <dbReference type="NCBI Taxonomy" id="706981"/>
    <lineage>
        <taxon>Eukaryota</taxon>
        <taxon>Fungi</taxon>
        <taxon>Dikarya</taxon>
        <taxon>Ascomycota</taxon>
        <taxon>Pezizomycotina</taxon>
        <taxon>Dothideomycetes</taxon>
        <taxon>Pleosporomycetidae</taxon>
        <taxon>Pleosporales</taxon>
        <taxon>Diademaceae</taxon>
        <taxon>Clathrospora</taxon>
    </lineage>
</organism>
<reference evidence="1" key="1">
    <citation type="journal article" date="2020" name="Stud. Mycol.">
        <title>101 Dothideomycetes genomes: a test case for predicting lifestyles and emergence of pathogens.</title>
        <authorList>
            <person name="Haridas S."/>
            <person name="Albert R."/>
            <person name="Binder M."/>
            <person name="Bloem J."/>
            <person name="Labutti K."/>
            <person name="Salamov A."/>
            <person name="Andreopoulos B."/>
            <person name="Baker S."/>
            <person name="Barry K."/>
            <person name="Bills G."/>
            <person name="Bluhm B."/>
            <person name="Cannon C."/>
            <person name="Castanera R."/>
            <person name="Culley D."/>
            <person name="Daum C."/>
            <person name="Ezra D."/>
            <person name="Gonzalez J."/>
            <person name="Henrissat B."/>
            <person name="Kuo A."/>
            <person name="Liang C."/>
            <person name="Lipzen A."/>
            <person name="Lutzoni F."/>
            <person name="Magnuson J."/>
            <person name="Mondo S."/>
            <person name="Nolan M."/>
            <person name="Ohm R."/>
            <person name="Pangilinan J."/>
            <person name="Park H.-J."/>
            <person name="Ramirez L."/>
            <person name="Alfaro M."/>
            <person name="Sun H."/>
            <person name="Tritt A."/>
            <person name="Yoshinaga Y."/>
            <person name="Zwiers L.-H."/>
            <person name="Turgeon B."/>
            <person name="Goodwin S."/>
            <person name="Spatafora J."/>
            <person name="Crous P."/>
            <person name="Grigoriev I."/>
        </authorList>
    </citation>
    <scope>NUCLEOTIDE SEQUENCE</scope>
    <source>
        <strain evidence="1">CBS 161.51</strain>
    </source>
</reference>
<sequence length="164" mass="18553">MFSMHMASNDCEQVIGRSLIIYSPSAHDACTTIHTHPAQIHKDIPYLTATDNRPTPPVPRSWHVGAQPHACQHACAAKKVMWSVYPHEKMGHVSLKEEQSRSGARMECVSRRCMQVGTANEKNAWVIITLSHLTITNRISQRLAHVAENGYRRQPRVRTCNLKH</sequence>
<keyword evidence="2" id="KW-1185">Reference proteome</keyword>
<protein>
    <submittedName>
        <fullName evidence="1">Uncharacterized protein</fullName>
    </submittedName>
</protein>
<gene>
    <name evidence="1" type="ORF">EJ02DRAFT_57333</name>
</gene>
<dbReference type="Proteomes" id="UP000800038">
    <property type="component" value="Unassembled WGS sequence"/>
</dbReference>